<organism evidence="13 14">
    <name type="scientific">Enterococcus aquimarinus</name>
    <dbReference type="NCBI Taxonomy" id="328396"/>
    <lineage>
        <taxon>Bacteria</taxon>
        <taxon>Bacillati</taxon>
        <taxon>Bacillota</taxon>
        <taxon>Bacilli</taxon>
        <taxon>Lactobacillales</taxon>
        <taxon>Enterococcaceae</taxon>
        <taxon>Enterococcus</taxon>
    </lineage>
</organism>
<dbReference type="GO" id="GO:0042853">
    <property type="term" value="P:L-alanine catabolic process"/>
    <property type="evidence" value="ECO:0007669"/>
    <property type="project" value="InterPro"/>
</dbReference>
<feature type="domain" description="Alanine dehydrogenase/pyridine nucleotide transhydrogenase N-terminal" evidence="11">
    <location>
        <begin position="4"/>
        <end position="136"/>
    </location>
</feature>
<feature type="binding site" evidence="9">
    <location>
        <begin position="266"/>
        <end position="269"/>
    </location>
    <ligand>
        <name>NAD(+)</name>
        <dbReference type="ChEBI" id="CHEBI:57540"/>
    </ligand>
</feature>
<feature type="binding site" evidence="9">
    <location>
        <position position="133"/>
    </location>
    <ligand>
        <name>NAD(+)</name>
        <dbReference type="ChEBI" id="CHEBI:57540"/>
    </ligand>
</feature>
<dbReference type="EMBL" id="JXKD01000003">
    <property type="protein sequence ID" value="OJG11542.1"/>
    <property type="molecule type" value="Genomic_DNA"/>
</dbReference>
<dbReference type="SUPFAM" id="SSF51735">
    <property type="entry name" value="NAD(P)-binding Rossmann-fold domains"/>
    <property type="match status" value="1"/>
</dbReference>
<dbReference type="InterPro" id="IPR007886">
    <property type="entry name" value="AlaDH/PNT_N"/>
</dbReference>
<dbReference type="GO" id="GO:0000286">
    <property type="term" value="F:alanine dehydrogenase activity"/>
    <property type="evidence" value="ECO:0007669"/>
    <property type="project" value="UniProtKB-UniRule"/>
</dbReference>
<evidence type="ECO:0000256" key="3">
    <source>
        <dbReference type="ARBA" id="ARBA00012897"/>
    </source>
</evidence>
<evidence type="ECO:0000256" key="2">
    <source>
        <dbReference type="ARBA" id="ARBA00005689"/>
    </source>
</evidence>
<keyword evidence="4 6" id="KW-0560">Oxidoreductase</keyword>
<reference evidence="12" key="3">
    <citation type="submission" date="2021-11" db="EMBL/GenBank/DDBJ databases">
        <authorList>
            <person name="Gilroy R."/>
        </authorList>
    </citation>
    <scope>NUCLEOTIDE SEQUENCE</scope>
    <source>
        <strain evidence="12">150</strain>
    </source>
</reference>
<protein>
    <recommendedName>
        <fullName evidence="3 6">Alanine dehydrogenase</fullName>
        <ecNumber evidence="3 6">1.4.1.1</ecNumber>
    </recommendedName>
</protein>
<dbReference type="EMBL" id="JAJJVO010000125">
    <property type="protein sequence ID" value="MCC9274316.1"/>
    <property type="molecule type" value="Genomic_DNA"/>
</dbReference>
<dbReference type="FunFam" id="3.40.50.720:FF:000049">
    <property type="entry name" value="Alanine dehydrogenase"/>
    <property type="match status" value="1"/>
</dbReference>
<proteinExistence type="inferred from homology"/>
<dbReference type="PIRSF" id="PIRSF000183">
    <property type="entry name" value="Alanine_dh"/>
    <property type="match status" value="1"/>
</dbReference>
<accession>A0A1L8QVN3</accession>
<dbReference type="SMART" id="SM01002">
    <property type="entry name" value="AlaDh_PNT_C"/>
    <property type="match status" value="1"/>
</dbReference>
<evidence type="ECO:0000256" key="6">
    <source>
        <dbReference type="PIRNR" id="PIRNR000183"/>
    </source>
</evidence>
<dbReference type="PANTHER" id="PTHR42795">
    <property type="entry name" value="ALANINE DEHYDROGENASE"/>
    <property type="match status" value="1"/>
</dbReference>
<keyword evidence="5 6" id="KW-0520">NAD</keyword>
<evidence type="ECO:0000313" key="14">
    <source>
        <dbReference type="Proteomes" id="UP000182149"/>
    </source>
</evidence>
<comment type="pathway">
    <text evidence="1">Amino-acid degradation; L-alanine degradation via dehydrogenase pathway; NH(3) and pyruvate from L-alanine: step 1/1.</text>
</comment>
<comment type="caution">
    <text evidence="13">The sequence shown here is derived from an EMBL/GenBank/DDBJ whole genome shotgun (WGS) entry which is preliminary data.</text>
</comment>
<comment type="similarity">
    <text evidence="2 6">Belongs to the AlaDH/PNT family.</text>
</comment>
<evidence type="ECO:0000313" key="13">
    <source>
        <dbReference type="EMBL" id="OJG11542.1"/>
    </source>
</evidence>
<evidence type="ECO:0000313" key="12">
    <source>
        <dbReference type="EMBL" id="MCC9274316.1"/>
    </source>
</evidence>
<dbReference type="NCBIfam" id="TIGR00518">
    <property type="entry name" value="alaDH"/>
    <property type="match status" value="1"/>
</dbReference>
<feature type="binding site" evidence="8">
    <location>
        <position position="74"/>
    </location>
    <ligand>
        <name>substrate</name>
    </ligand>
</feature>
<feature type="binding site" evidence="9">
    <location>
        <begin position="238"/>
        <end position="239"/>
    </location>
    <ligand>
        <name>NAD(+)</name>
        <dbReference type="ChEBI" id="CHEBI:57540"/>
    </ligand>
</feature>
<feature type="active site" description="Proton donor/acceptor" evidence="7">
    <location>
        <position position="269"/>
    </location>
</feature>
<reference evidence="13 14" key="1">
    <citation type="submission" date="2014-12" db="EMBL/GenBank/DDBJ databases">
        <title>Draft genome sequences of 29 type strains of Enterococci.</title>
        <authorList>
            <person name="Zhong Z."/>
            <person name="Sun Z."/>
            <person name="Liu W."/>
            <person name="Zhang W."/>
            <person name="Zhang H."/>
        </authorList>
    </citation>
    <scope>NUCLEOTIDE SEQUENCE [LARGE SCALE GENOMIC DNA]</scope>
    <source>
        <strain evidence="13 14">DSM 17690</strain>
    </source>
</reference>
<feature type="binding site" evidence="9">
    <location>
        <position position="219"/>
    </location>
    <ligand>
        <name>NAD(+)</name>
        <dbReference type="ChEBI" id="CHEBI:57540"/>
    </ligand>
</feature>
<feature type="binding site" evidence="8">
    <location>
        <position position="15"/>
    </location>
    <ligand>
        <name>substrate</name>
    </ligand>
</feature>
<evidence type="ECO:0000256" key="1">
    <source>
        <dbReference type="ARBA" id="ARBA00005206"/>
    </source>
</evidence>
<dbReference type="InterPro" id="IPR036291">
    <property type="entry name" value="NAD(P)-bd_dom_sf"/>
</dbReference>
<sequence>MKIGILKEIKNNENRVALPPAGVYELVQSGHEVFVEKGAGEGSAISDEAYLEVGAIILDEAKDVWASEMVLKVKEPLEEEYQYFREGLILFTYLHLAANKSVTEALMAAKVTSIAYEGVRLDNGTLPLLAPMSEIAGRMAAQIGAQFLEGPYGGKGILLAGVPGVRKGNVVVIGGGVSGTNAAQIASGFGANVTVLDINVNRLKELENQFNGQINTLLSNAFNIEQQLLTADLVIGAVLVPGRKAPTLVSREMVKNMPDKSVIVDIAIDQGGIFETSASATTHDHPTYVDEGVIHYAVANMPGAVAQTATYALSNMTLPYIKQIANESFLTAIQENIALYRGVNTYQGHLVELGIADDLSLPGTPLETLI</sequence>
<dbReference type="SMART" id="SM01003">
    <property type="entry name" value="AlaDh_PNT_N"/>
    <property type="match status" value="1"/>
</dbReference>
<feature type="binding site" evidence="9">
    <location>
        <position position="202"/>
    </location>
    <ligand>
        <name>NAD(+)</name>
        <dbReference type="ChEBI" id="CHEBI:57540"/>
    </ligand>
</feature>
<feature type="domain" description="Alanine dehydrogenase/pyridine nucleotide transhydrogenase NAD(H)-binding" evidence="10">
    <location>
        <begin position="148"/>
        <end position="297"/>
    </location>
</feature>
<reference evidence="12" key="2">
    <citation type="journal article" date="2021" name="PeerJ">
        <title>Extensive microbial diversity within the chicken gut microbiome revealed by metagenomics and culture.</title>
        <authorList>
            <person name="Gilroy R."/>
            <person name="Ravi A."/>
            <person name="Getino M."/>
            <person name="Pursley I."/>
            <person name="Horton D.L."/>
            <person name="Alikhan N.F."/>
            <person name="Baker D."/>
            <person name="Gharbi K."/>
            <person name="Hall N."/>
            <person name="Watson M."/>
            <person name="Adriaenssens E.M."/>
            <person name="Foster-Nyarko E."/>
            <person name="Jarju S."/>
            <person name="Secka A."/>
            <person name="Antonio M."/>
            <person name="Oren A."/>
            <person name="Chaudhuri R.R."/>
            <person name="La Ragione R."/>
            <person name="Hildebrand F."/>
            <person name="Pallen M.J."/>
        </authorList>
    </citation>
    <scope>NUCLEOTIDE SEQUENCE</scope>
    <source>
        <strain evidence="12">150</strain>
    </source>
</reference>
<dbReference type="GO" id="GO:0005886">
    <property type="term" value="C:plasma membrane"/>
    <property type="evidence" value="ECO:0007669"/>
    <property type="project" value="TreeGrafter"/>
</dbReference>
<feature type="active site" description="Proton donor/acceptor" evidence="7">
    <location>
        <position position="95"/>
    </location>
</feature>
<evidence type="ECO:0000256" key="7">
    <source>
        <dbReference type="PIRSR" id="PIRSR000183-1"/>
    </source>
</evidence>
<evidence type="ECO:0000256" key="4">
    <source>
        <dbReference type="ARBA" id="ARBA00023002"/>
    </source>
</evidence>
<keyword evidence="9" id="KW-0547">Nucleotide-binding</keyword>
<dbReference type="Pfam" id="PF01262">
    <property type="entry name" value="AlaDh_PNT_C"/>
    <property type="match status" value="1"/>
</dbReference>
<dbReference type="OrthoDB" id="9804592at2"/>
<evidence type="ECO:0000256" key="8">
    <source>
        <dbReference type="PIRSR" id="PIRSR000183-2"/>
    </source>
</evidence>
<name>A0A1L8QVN3_9ENTE</name>
<dbReference type="RefSeq" id="WP_071874277.1">
    <property type="nucleotide sequence ID" value="NZ_JBHSHF010000014.1"/>
</dbReference>
<dbReference type="GO" id="GO:0000166">
    <property type="term" value="F:nucleotide binding"/>
    <property type="evidence" value="ECO:0007669"/>
    <property type="project" value="UniProtKB-KW"/>
</dbReference>
<keyword evidence="14" id="KW-1185">Reference proteome</keyword>
<dbReference type="InterPro" id="IPR008141">
    <property type="entry name" value="Ala_DH"/>
</dbReference>
<dbReference type="Gene3D" id="3.40.50.720">
    <property type="entry name" value="NAD(P)-binding Rossmann-like Domain"/>
    <property type="match status" value="2"/>
</dbReference>
<dbReference type="SUPFAM" id="SSF52283">
    <property type="entry name" value="Formate/glycerate dehydrogenase catalytic domain-like"/>
    <property type="match status" value="1"/>
</dbReference>
<dbReference type="CDD" id="cd05305">
    <property type="entry name" value="L-AlaDH"/>
    <property type="match status" value="1"/>
</dbReference>
<dbReference type="EC" id="1.4.1.1" evidence="3 6"/>
<dbReference type="PANTHER" id="PTHR42795:SF1">
    <property type="entry name" value="ALANINE DEHYDROGENASE"/>
    <property type="match status" value="1"/>
</dbReference>
<dbReference type="AlphaFoldDB" id="A0A1L8QVN3"/>
<dbReference type="STRING" id="328396.RU93_GL001537"/>
<comment type="catalytic activity">
    <reaction evidence="6">
        <text>L-alanine + NAD(+) + H2O = pyruvate + NH4(+) + NADH + H(+)</text>
        <dbReference type="Rhea" id="RHEA:18405"/>
        <dbReference type="ChEBI" id="CHEBI:15361"/>
        <dbReference type="ChEBI" id="CHEBI:15377"/>
        <dbReference type="ChEBI" id="CHEBI:15378"/>
        <dbReference type="ChEBI" id="CHEBI:28938"/>
        <dbReference type="ChEBI" id="CHEBI:57540"/>
        <dbReference type="ChEBI" id="CHEBI:57945"/>
        <dbReference type="ChEBI" id="CHEBI:57972"/>
        <dbReference type="EC" id="1.4.1.1"/>
    </reaction>
</comment>
<evidence type="ECO:0000256" key="9">
    <source>
        <dbReference type="PIRSR" id="PIRSR000183-3"/>
    </source>
</evidence>
<dbReference type="Pfam" id="PF05222">
    <property type="entry name" value="AlaDh_PNT_N"/>
    <property type="match status" value="1"/>
</dbReference>
<dbReference type="InterPro" id="IPR007698">
    <property type="entry name" value="AlaDH/PNT_NAD(H)-bd"/>
</dbReference>
<evidence type="ECO:0000259" key="10">
    <source>
        <dbReference type="SMART" id="SM01002"/>
    </source>
</evidence>
<feature type="binding site" evidence="9">
    <location>
        <begin position="298"/>
        <end position="301"/>
    </location>
    <ligand>
        <name>NAD(+)</name>
        <dbReference type="ChEBI" id="CHEBI:57540"/>
    </ligand>
</feature>
<dbReference type="Proteomes" id="UP000182149">
    <property type="component" value="Unassembled WGS sequence"/>
</dbReference>
<dbReference type="Proteomes" id="UP000813384">
    <property type="component" value="Unassembled WGS sequence"/>
</dbReference>
<feature type="binding site" evidence="9">
    <location>
        <position position="197"/>
    </location>
    <ligand>
        <name>NAD(+)</name>
        <dbReference type="ChEBI" id="CHEBI:57540"/>
    </ligand>
</feature>
<evidence type="ECO:0000259" key="11">
    <source>
        <dbReference type="SMART" id="SM01003"/>
    </source>
</evidence>
<gene>
    <name evidence="12" type="primary">ald</name>
    <name evidence="12" type="ORF">K8V42_08525</name>
    <name evidence="13" type="ORF">RU93_GL001537</name>
</gene>
<evidence type="ECO:0000256" key="5">
    <source>
        <dbReference type="ARBA" id="ARBA00023027"/>
    </source>
</evidence>